<dbReference type="STRING" id="1121001.SAMN02745857_02147"/>
<evidence type="ECO:0000256" key="1">
    <source>
        <dbReference type="SAM" id="Phobius"/>
    </source>
</evidence>
<accession>A0A1W1XNC5</accession>
<name>A0A1W1XNC5_9NEIS</name>
<protein>
    <submittedName>
        <fullName evidence="2">Uncharacterized protein</fullName>
    </submittedName>
</protein>
<evidence type="ECO:0000313" key="2">
    <source>
        <dbReference type="EMBL" id="SMC25372.1"/>
    </source>
</evidence>
<feature type="transmembrane region" description="Helical" evidence="1">
    <location>
        <begin position="106"/>
        <end position="125"/>
    </location>
</feature>
<reference evidence="2 3" key="1">
    <citation type="submission" date="2017-04" db="EMBL/GenBank/DDBJ databases">
        <authorList>
            <person name="Afonso C.L."/>
            <person name="Miller P.J."/>
            <person name="Scott M.A."/>
            <person name="Spackman E."/>
            <person name="Goraichik I."/>
            <person name="Dimitrov K.M."/>
            <person name="Suarez D.L."/>
            <person name="Swayne D.E."/>
        </authorList>
    </citation>
    <scope>NUCLEOTIDE SEQUENCE [LARGE SCALE GENOMIC DNA]</scope>
    <source>
        <strain evidence="2 3">DSM 23236</strain>
    </source>
</reference>
<keyword evidence="1" id="KW-1133">Transmembrane helix</keyword>
<keyword evidence="1" id="KW-0472">Membrane</keyword>
<dbReference type="AlphaFoldDB" id="A0A1W1XNC5"/>
<organism evidence="2 3">
    <name type="scientific">Andreprevotia lacus DSM 23236</name>
    <dbReference type="NCBI Taxonomy" id="1121001"/>
    <lineage>
        <taxon>Bacteria</taxon>
        <taxon>Pseudomonadati</taxon>
        <taxon>Pseudomonadota</taxon>
        <taxon>Betaproteobacteria</taxon>
        <taxon>Neisseriales</taxon>
        <taxon>Chitinibacteraceae</taxon>
        <taxon>Andreprevotia</taxon>
    </lineage>
</organism>
<feature type="transmembrane region" description="Helical" evidence="1">
    <location>
        <begin position="12"/>
        <end position="35"/>
    </location>
</feature>
<dbReference type="Proteomes" id="UP000192761">
    <property type="component" value="Unassembled WGS sequence"/>
</dbReference>
<feature type="transmembrane region" description="Helical" evidence="1">
    <location>
        <begin position="77"/>
        <end position="94"/>
    </location>
</feature>
<feature type="transmembrane region" description="Helical" evidence="1">
    <location>
        <begin position="47"/>
        <end position="70"/>
    </location>
</feature>
<gene>
    <name evidence="2" type="ORF">SAMN02745857_02147</name>
</gene>
<sequence length="161" mass="17725">MSISRENRPAGLVLFTLYFSLTGLLLAGWGCWALVLGTQPWLGDRVLLTLLLALFMGIVQLAQSYGLWTLQPWGRQLTLSLSALSAVYTVLVWLRVLGVGPFPPSPILLVLSLLLSLAALVYFNLAPVKAAFLSDSEMQARQFIDGEGMRGGDQDILNRRY</sequence>
<evidence type="ECO:0000313" key="3">
    <source>
        <dbReference type="Proteomes" id="UP000192761"/>
    </source>
</evidence>
<keyword evidence="3" id="KW-1185">Reference proteome</keyword>
<proteinExistence type="predicted"/>
<dbReference type="EMBL" id="FWXD01000011">
    <property type="protein sequence ID" value="SMC25372.1"/>
    <property type="molecule type" value="Genomic_DNA"/>
</dbReference>
<keyword evidence="1" id="KW-0812">Transmembrane</keyword>